<evidence type="ECO:0000313" key="17">
    <source>
        <dbReference type="EMBL" id="WXA96943.1"/>
    </source>
</evidence>
<evidence type="ECO:0000259" key="15">
    <source>
        <dbReference type="Pfam" id="PF00717"/>
    </source>
</evidence>
<dbReference type="NCBIfam" id="TIGR00498">
    <property type="entry name" value="lexA"/>
    <property type="match status" value="1"/>
</dbReference>
<comment type="similarity">
    <text evidence="1 12 13">Belongs to the peptidase S24 family.</text>
</comment>
<evidence type="ECO:0000256" key="13">
    <source>
        <dbReference type="RuleBase" id="RU003991"/>
    </source>
</evidence>
<keyword evidence="10 12" id="KW-0234">DNA repair</keyword>
<dbReference type="InterPro" id="IPR006199">
    <property type="entry name" value="LexA_DNA-bd_dom"/>
</dbReference>
<dbReference type="InterPro" id="IPR006197">
    <property type="entry name" value="Peptidase_S24_LexA"/>
</dbReference>
<proteinExistence type="inferred from homology"/>
<feature type="DNA-binding region" description="H-T-H motif" evidence="12">
    <location>
        <begin position="28"/>
        <end position="48"/>
    </location>
</feature>
<evidence type="ECO:0000259" key="16">
    <source>
        <dbReference type="Pfam" id="PF01726"/>
    </source>
</evidence>
<keyword evidence="18" id="KW-1185">Reference proteome</keyword>
<protein>
    <recommendedName>
        <fullName evidence="12">LexA repressor</fullName>
        <ecNumber evidence="12">3.4.21.88</ecNumber>
    </recommendedName>
</protein>
<keyword evidence="4 12" id="KW-0227">DNA damage</keyword>
<sequence length="271" mass="29198">MQGLTQRQQMVLDFIRQSIADRGYPPTLREIGARMGIRSTNGVNDHLRALERKGYLTREDMKSRALRPTPAGPAGFESRTDVAGAGSGAFRFDTAASELDLQTELPGIGDSAGLAGPQLAGAIAGSIADAALAKASPANDDDLVEVQVLGRVAAGLPIFAEEHVIDTVRIDRGLLRGGREVFGLRVQGDSMIEAGILSGDYIFVRKQLTASRGDIVVALIGDEATVKYYFPEKDYVRFQPANKEMAPILVRAVDFRPTMLLGVVVGVYRRL</sequence>
<dbReference type="Pfam" id="PF00717">
    <property type="entry name" value="Peptidase_S24"/>
    <property type="match status" value="1"/>
</dbReference>
<dbReference type="Pfam" id="PF01726">
    <property type="entry name" value="LexA_DNA_bind"/>
    <property type="match status" value="1"/>
</dbReference>
<keyword evidence="11 12" id="KW-0742">SOS response</keyword>
<evidence type="ECO:0000256" key="3">
    <source>
        <dbReference type="ARBA" id="ARBA00022705"/>
    </source>
</evidence>
<dbReference type="Gene3D" id="1.10.10.10">
    <property type="entry name" value="Winged helix-like DNA-binding domain superfamily/Winged helix DNA-binding domain"/>
    <property type="match status" value="1"/>
</dbReference>
<evidence type="ECO:0000256" key="8">
    <source>
        <dbReference type="ARBA" id="ARBA00023125"/>
    </source>
</evidence>
<feature type="domain" description="LexA repressor DNA-binding" evidence="16">
    <location>
        <begin position="1"/>
        <end position="65"/>
    </location>
</feature>
<dbReference type="InterPro" id="IPR050077">
    <property type="entry name" value="LexA_repressor"/>
</dbReference>
<feature type="active site" description="For autocatalytic cleavage activity" evidence="12">
    <location>
        <position position="227"/>
    </location>
</feature>
<dbReference type="PRINTS" id="PR00726">
    <property type="entry name" value="LEXASERPTASE"/>
</dbReference>
<dbReference type="EMBL" id="CP089982">
    <property type="protein sequence ID" value="WXA96943.1"/>
    <property type="molecule type" value="Genomic_DNA"/>
</dbReference>
<name>A0ABZ2KE14_9BACT</name>
<dbReference type="InterPro" id="IPR015927">
    <property type="entry name" value="Peptidase_S24_S26A/B/C"/>
</dbReference>
<comment type="subunit">
    <text evidence="12">Homodimer.</text>
</comment>
<evidence type="ECO:0000256" key="14">
    <source>
        <dbReference type="SAM" id="MobiDB-lite"/>
    </source>
</evidence>
<feature type="domain" description="Peptidase S24/S26A/S26B/S26C" evidence="15">
    <location>
        <begin position="148"/>
        <end position="264"/>
    </location>
</feature>
<dbReference type="PANTHER" id="PTHR33516">
    <property type="entry name" value="LEXA REPRESSOR"/>
    <property type="match status" value="1"/>
</dbReference>
<dbReference type="InterPro" id="IPR039418">
    <property type="entry name" value="LexA-like"/>
</dbReference>
<keyword evidence="6 12" id="KW-0068">Autocatalytic cleavage</keyword>
<dbReference type="InterPro" id="IPR036286">
    <property type="entry name" value="LexA/Signal_pep-like_sf"/>
</dbReference>
<evidence type="ECO:0000256" key="9">
    <source>
        <dbReference type="ARBA" id="ARBA00023163"/>
    </source>
</evidence>
<evidence type="ECO:0000256" key="11">
    <source>
        <dbReference type="ARBA" id="ARBA00023236"/>
    </source>
</evidence>
<dbReference type="InterPro" id="IPR036390">
    <property type="entry name" value="WH_DNA-bd_sf"/>
</dbReference>
<keyword evidence="7 12" id="KW-0805">Transcription regulation</keyword>
<keyword evidence="2 12" id="KW-0678">Repressor</keyword>
<dbReference type="RefSeq" id="WP_394847558.1">
    <property type="nucleotide sequence ID" value="NZ_CP089982.1"/>
</dbReference>
<reference evidence="17 18" key="1">
    <citation type="submission" date="2021-12" db="EMBL/GenBank/DDBJ databases">
        <title>Discovery of the Pendulisporaceae a myxobacterial family with distinct sporulation behavior and unique specialized metabolism.</title>
        <authorList>
            <person name="Garcia R."/>
            <person name="Popoff A."/>
            <person name="Bader C.D."/>
            <person name="Loehr J."/>
            <person name="Walesch S."/>
            <person name="Walt C."/>
            <person name="Boldt J."/>
            <person name="Bunk B."/>
            <person name="Haeckl F.J.F.P.J."/>
            <person name="Gunesch A.P."/>
            <person name="Birkelbach J."/>
            <person name="Nuebel U."/>
            <person name="Pietschmann T."/>
            <person name="Bach T."/>
            <person name="Mueller R."/>
        </authorList>
    </citation>
    <scope>NUCLEOTIDE SEQUENCE [LARGE SCALE GENOMIC DNA]</scope>
    <source>
        <strain evidence="17 18">MSr12523</strain>
    </source>
</reference>
<dbReference type="Proteomes" id="UP001379533">
    <property type="component" value="Chromosome"/>
</dbReference>
<comment type="function">
    <text evidence="12">Represses a number of genes involved in the response to DNA damage (SOS response), including recA and lexA. In the presence of single-stranded DNA, RecA interacts with LexA causing an autocatalytic cleavage which disrupts the DNA-binding part of LexA, leading to derepression of the SOS regulon and eventually DNA repair.</text>
</comment>
<keyword evidence="9 12" id="KW-0804">Transcription</keyword>
<keyword evidence="8 12" id="KW-0238">DNA-binding</keyword>
<dbReference type="InterPro" id="IPR006200">
    <property type="entry name" value="LexA"/>
</dbReference>
<evidence type="ECO:0000256" key="7">
    <source>
        <dbReference type="ARBA" id="ARBA00023015"/>
    </source>
</evidence>
<evidence type="ECO:0000313" key="18">
    <source>
        <dbReference type="Proteomes" id="UP001379533"/>
    </source>
</evidence>
<comment type="catalytic activity">
    <reaction evidence="12">
        <text>Hydrolysis of Ala-|-Gly bond in repressor LexA.</text>
        <dbReference type="EC" id="3.4.21.88"/>
    </reaction>
</comment>
<evidence type="ECO:0000256" key="1">
    <source>
        <dbReference type="ARBA" id="ARBA00007484"/>
    </source>
</evidence>
<evidence type="ECO:0000256" key="5">
    <source>
        <dbReference type="ARBA" id="ARBA00022801"/>
    </source>
</evidence>
<feature type="region of interest" description="Disordered" evidence="14">
    <location>
        <begin position="59"/>
        <end position="80"/>
    </location>
</feature>
<dbReference type="SUPFAM" id="SSF46785">
    <property type="entry name" value="Winged helix' DNA-binding domain"/>
    <property type="match status" value="1"/>
</dbReference>
<dbReference type="Gene3D" id="2.10.109.10">
    <property type="entry name" value="Umud Fragment, subunit A"/>
    <property type="match status" value="1"/>
</dbReference>
<evidence type="ECO:0000256" key="2">
    <source>
        <dbReference type="ARBA" id="ARBA00022491"/>
    </source>
</evidence>
<dbReference type="SUPFAM" id="SSF51306">
    <property type="entry name" value="LexA/Signal peptidase"/>
    <property type="match status" value="1"/>
</dbReference>
<evidence type="ECO:0000256" key="4">
    <source>
        <dbReference type="ARBA" id="ARBA00022763"/>
    </source>
</evidence>
<evidence type="ECO:0000256" key="10">
    <source>
        <dbReference type="ARBA" id="ARBA00023204"/>
    </source>
</evidence>
<accession>A0ABZ2KE14</accession>
<evidence type="ECO:0000256" key="12">
    <source>
        <dbReference type="HAMAP-Rule" id="MF_00015"/>
    </source>
</evidence>
<evidence type="ECO:0000256" key="6">
    <source>
        <dbReference type="ARBA" id="ARBA00022813"/>
    </source>
</evidence>
<feature type="active site" description="For autocatalytic cleavage activity" evidence="12">
    <location>
        <position position="190"/>
    </location>
</feature>
<dbReference type="InterPro" id="IPR036388">
    <property type="entry name" value="WH-like_DNA-bd_sf"/>
</dbReference>
<organism evidence="17 18">
    <name type="scientific">Pendulispora brunnea</name>
    <dbReference type="NCBI Taxonomy" id="2905690"/>
    <lineage>
        <taxon>Bacteria</taxon>
        <taxon>Pseudomonadati</taxon>
        <taxon>Myxococcota</taxon>
        <taxon>Myxococcia</taxon>
        <taxon>Myxococcales</taxon>
        <taxon>Sorangiineae</taxon>
        <taxon>Pendulisporaceae</taxon>
        <taxon>Pendulispora</taxon>
    </lineage>
</organism>
<dbReference type="GO" id="GO:0004252">
    <property type="term" value="F:serine-type endopeptidase activity"/>
    <property type="evidence" value="ECO:0007669"/>
    <property type="project" value="UniProtKB-EC"/>
</dbReference>
<keyword evidence="3 12" id="KW-0235">DNA replication</keyword>
<gene>
    <name evidence="12 17" type="primary">lexA</name>
    <name evidence="17" type="ORF">LZC95_08840</name>
</gene>
<dbReference type="CDD" id="cd06529">
    <property type="entry name" value="S24_LexA-like"/>
    <property type="match status" value="1"/>
</dbReference>
<feature type="site" description="Cleavage; by autolysis" evidence="12">
    <location>
        <begin position="154"/>
        <end position="155"/>
    </location>
</feature>
<dbReference type="EC" id="3.4.21.88" evidence="12"/>
<keyword evidence="5 12" id="KW-0378">Hydrolase</keyword>
<dbReference type="HAMAP" id="MF_00015">
    <property type="entry name" value="LexA"/>
    <property type="match status" value="1"/>
</dbReference>
<dbReference type="PANTHER" id="PTHR33516:SF2">
    <property type="entry name" value="LEXA REPRESSOR-RELATED"/>
    <property type="match status" value="1"/>
</dbReference>